<keyword evidence="10" id="KW-1185">Reference proteome</keyword>
<reference evidence="9 10" key="1">
    <citation type="submission" date="2023-01" db="EMBL/GenBank/DDBJ databases">
        <title>Analysis of 21 Apiospora genomes using comparative genomics revels a genus with tremendous synthesis potential of carbohydrate active enzymes and secondary metabolites.</title>
        <authorList>
            <person name="Sorensen T."/>
        </authorList>
    </citation>
    <scope>NUCLEOTIDE SEQUENCE [LARGE SCALE GENOMIC DNA]</scope>
    <source>
        <strain evidence="9 10">CBS 20057</strain>
    </source>
</reference>
<evidence type="ECO:0000256" key="5">
    <source>
        <dbReference type="ARBA" id="ARBA00022833"/>
    </source>
</evidence>
<name>A0ABR1R296_9PEZI</name>
<dbReference type="PANTHER" id="PTHR11409:SF42">
    <property type="entry name" value="ADENOSINE DEAMINASE-LIKE PROTEIN"/>
    <property type="match status" value="1"/>
</dbReference>
<dbReference type="InterPro" id="IPR001365">
    <property type="entry name" value="A_deaminase_dom"/>
</dbReference>
<comment type="caution">
    <text evidence="9">The sequence shown here is derived from an EMBL/GenBank/DDBJ whole genome shotgun (WGS) entry which is preliminary data.</text>
</comment>
<sequence>MASEPEADMDFQSMPKIEIHAHLSGSISRQCLHEIWSKKKAAGSTDLEDPLVVMPVDKHDYDLNTENHQLLPLFSSYIYHLVDDVDSLTYTTKSVVADFAADGVVYLELRTTPRAMATAGLDKAGYVEAVLDAMAAAQAEHPSIRAKLILSMDRRNTPEEAREVVLLARQFRARGVVGVDLCGDPAKGDVALFTPAVREAKAAAGGGLGVTIHFAEAECSASEAELQTIMDWDPDRLGHVIHVPEHIKRRITAARPSGGGGGSSSRGLELCLSCNVHAKMIVGSFEAHHFGEWWRVEGVTVVPCTDDVGVFGSPVSNEWRLIQRHFKLTRAEILELVRKGIDVIFGGEEEKQRLRRLMW</sequence>
<dbReference type="CDD" id="cd00443">
    <property type="entry name" value="ADA_AMPD"/>
    <property type="match status" value="1"/>
</dbReference>
<keyword evidence="3" id="KW-0479">Metal-binding</keyword>
<protein>
    <submittedName>
        <fullName evidence="9">Adenosine deaminase</fullName>
    </submittedName>
</protein>
<accession>A0ABR1R296</accession>
<dbReference type="SUPFAM" id="SSF51556">
    <property type="entry name" value="Metallo-dependent hydrolases"/>
    <property type="match status" value="1"/>
</dbReference>
<dbReference type="Pfam" id="PF00962">
    <property type="entry name" value="A_deaminase"/>
    <property type="match status" value="1"/>
</dbReference>
<dbReference type="InterPro" id="IPR032466">
    <property type="entry name" value="Metal_Hydrolase"/>
</dbReference>
<evidence type="ECO:0000259" key="8">
    <source>
        <dbReference type="Pfam" id="PF00962"/>
    </source>
</evidence>
<dbReference type="EMBL" id="JAQQWI010000022">
    <property type="protein sequence ID" value="KAK7996111.1"/>
    <property type="molecule type" value="Genomic_DNA"/>
</dbReference>
<comment type="cofactor">
    <cofactor evidence="1">
        <name>Zn(2+)</name>
        <dbReference type="ChEBI" id="CHEBI:29105"/>
    </cofactor>
</comment>
<evidence type="ECO:0000313" key="9">
    <source>
        <dbReference type="EMBL" id="KAK7996111.1"/>
    </source>
</evidence>
<evidence type="ECO:0000256" key="1">
    <source>
        <dbReference type="ARBA" id="ARBA00001947"/>
    </source>
</evidence>
<keyword evidence="4" id="KW-0378">Hydrolase</keyword>
<evidence type="ECO:0000313" key="10">
    <source>
        <dbReference type="Proteomes" id="UP001396898"/>
    </source>
</evidence>
<dbReference type="Proteomes" id="UP001396898">
    <property type="component" value="Unassembled WGS sequence"/>
</dbReference>
<comment type="catalytic activity">
    <reaction evidence="7">
        <text>N(6)-methyl-AMP + H2O + H(+) = IMP + methylamine</text>
        <dbReference type="Rhea" id="RHEA:16001"/>
        <dbReference type="ChEBI" id="CHEBI:15377"/>
        <dbReference type="ChEBI" id="CHEBI:15378"/>
        <dbReference type="ChEBI" id="CHEBI:58053"/>
        <dbReference type="ChEBI" id="CHEBI:59338"/>
        <dbReference type="ChEBI" id="CHEBI:144842"/>
    </reaction>
    <physiologicalReaction direction="left-to-right" evidence="7">
        <dbReference type="Rhea" id="RHEA:16002"/>
    </physiologicalReaction>
</comment>
<evidence type="ECO:0000256" key="7">
    <source>
        <dbReference type="ARBA" id="ARBA00048787"/>
    </source>
</evidence>
<dbReference type="Gene3D" id="3.20.20.140">
    <property type="entry name" value="Metal-dependent hydrolases"/>
    <property type="match status" value="1"/>
</dbReference>
<comment type="similarity">
    <text evidence="2">Belongs to the metallo-dependent hydrolases superfamily. Adenosine and AMP deaminases family.</text>
</comment>
<gene>
    <name evidence="9" type="ORF">PG991_015578</name>
</gene>
<evidence type="ECO:0000256" key="6">
    <source>
        <dbReference type="ARBA" id="ARBA00023080"/>
    </source>
</evidence>
<feature type="domain" description="Adenosine deaminase" evidence="8">
    <location>
        <begin position="15"/>
        <end position="355"/>
    </location>
</feature>
<proteinExistence type="inferred from homology"/>
<keyword evidence="5" id="KW-0862">Zinc</keyword>
<keyword evidence="6" id="KW-0546">Nucleotide metabolism</keyword>
<organism evidence="9 10">
    <name type="scientific">Apiospora marii</name>
    <dbReference type="NCBI Taxonomy" id="335849"/>
    <lineage>
        <taxon>Eukaryota</taxon>
        <taxon>Fungi</taxon>
        <taxon>Dikarya</taxon>
        <taxon>Ascomycota</taxon>
        <taxon>Pezizomycotina</taxon>
        <taxon>Sordariomycetes</taxon>
        <taxon>Xylariomycetidae</taxon>
        <taxon>Amphisphaeriales</taxon>
        <taxon>Apiosporaceae</taxon>
        <taxon>Apiospora</taxon>
    </lineage>
</organism>
<evidence type="ECO:0000256" key="3">
    <source>
        <dbReference type="ARBA" id="ARBA00022723"/>
    </source>
</evidence>
<evidence type="ECO:0000256" key="2">
    <source>
        <dbReference type="ARBA" id="ARBA00006676"/>
    </source>
</evidence>
<evidence type="ECO:0000256" key="4">
    <source>
        <dbReference type="ARBA" id="ARBA00022801"/>
    </source>
</evidence>
<dbReference type="InterPro" id="IPR006330">
    <property type="entry name" value="Ado/ade_deaminase"/>
</dbReference>
<dbReference type="PANTHER" id="PTHR11409">
    <property type="entry name" value="ADENOSINE DEAMINASE"/>
    <property type="match status" value="1"/>
</dbReference>